<evidence type="ECO:0000313" key="1">
    <source>
        <dbReference type="EMBL" id="TQV93684.1"/>
    </source>
</evidence>
<protein>
    <submittedName>
        <fullName evidence="1">Uncharacterized protein</fullName>
    </submittedName>
</protein>
<reference evidence="1 2" key="1">
    <citation type="journal article" date="2019" name="Appl. Microbiol. Biotechnol.">
        <title>Genome sequence of Isaria javanica and comparative genome analysis insights into family S53 peptidase evolution in fungal entomopathogens.</title>
        <authorList>
            <person name="Lin R."/>
            <person name="Zhang X."/>
            <person name="Xin B."/>
            <person name="Zou M."/>
            <person name="Gao Y."/>
            <person name="Qin F."/>
            <person name="Hu Q."/>
            <person name="Xie B."/>
            <person name="Cheng X."/>
        </authorList>
    </citation>
    <scope>NUCLEOTIDE SEQUENCE [LARGE SCALE GENOMIC DNA]</scope>
    <source>
        <strain evidence="1 2">IJ1G</strain>
    </source>
</reference>
<dbReference type="AlphaFoldDB" id="A0A545VKN9"/>
<dbReference type="Proteomes" id="UP000315783">
    <property type="component" value="Unassembled WGS sequence"/>
</dbReference>
<gene>
    <name evidence="1" type="ORF">IF1G_07416</name>
</gene>
<comment type="caution">
    <text evidence="1">The sequence shown here is derived from an EMBL/GenBank/DDBJ whole genome shotgun (WGS) entry which is preliminary data.</text>
</comment>
<accession>A0A545VKN9</accession>
<dbReference type="EMBL" id="SPUK01000011">
    <property type="protein sequence ID" value="TQV93684.1"/>
    <property type="molecule type" value="Genomic_DNA"/>
</dbReference>
<proteinExistence type="predicted"/>
<sequence length="208" mass="23267">MLEIAVLCRAKRSIFTDQRICTERGVPRVLRDHDAASHGYQLVNSDHIMLMQFLQMYVEFRDEACDDPERLKAWCSSRRLDMAALDEAAAEVAALRTWLATHPRITVKYHPQKRVTPILPALVRAFSSQLALAVRGYPSSAVFMTVPHGECARVASGSLISLSHSGDWVIYNSMSHCLGKNEMHLVSAVDPQWLFVSVSPRASSDDTL</sequence>
<name>A0A545VKN9_9HYPO</name>
<evidence type="ECO:0000313" key="2">
    <source>
        <dbReference type="Proteomes" id="UP000315783"/>
    </source>
</evidence>
<keyword evidence="2" id="KW-1185">Reference proteome</keyword>
<organism evidence="1 2">
    <name type="scientific">Cordyceps javanica</name>
    <dbReference type="NCBI Taxonomy" id="43265"/>
    <lineage>
        <taxon>Eukaryota</taxon>
        <taxon>Fungi</taxon>
        <taxon>Dikarya</taxon>
        <taxon>Ascomycota</taxon>
        <taxon>Pezizomycotina</taxon>
        <taxon>Sordariomycetes</taxon>
        <taxon>Hypocreomycetidae</taxon>
        <taxon>Hypocreales</taxon>
        <taxon>Cordycipitaceae</taxon>
        <taxon>Cordyceps</taxon>
    </lineage>
</organism>
<dbReference type="OrthoDB" id="10573891at2759"/>